<evidence type="ECO:0000259" key="7">
    <source>
        <dbReference type="Pfam" id="PF00501"/>
    </source>
</evidence>
<evidence type="ECO:0000256" key="1">
    <source>
        <dbReference type="ARBA" id="ARBA00006432"/>
    </source>
</evidence>
<feature type="region of interest" description="Disordered" evidence="6">
    <location>
        <begin position="1"/>
        <end position="23"/>
    </location>
</feature>
<dbReference type="Proteomes" id="UP000515512">
    <property type="component" value="Chromosome"/>
</dbReference>
<dbReference type="InterPro" id="IPR020845">
    <property type="entry name" value="AMP-binding_CS"/>
</dbReference>
<dbReference type="GO" id="GO:0016020">
    <property type="term" value="C:membrane"/>
    <property type="evidence" value="ECO:0007669"/>
    <property type="project" value="TreeGrafter"/>
</dbReference>
<dbReference type="CDD" id="cd05907">
    <property type="entry name" value="VL_LC_FACS_like"/>
    <property type="match status" value="1"/>
</dbReference>
<dbReference type="Gene3D" id="3.40.50.12780">
    <property type="entry name" value="N-terminal domain of ligase-like"/>
    <property type="match status" value="1"/>
</dbReference>
<dbReference type="Pfam" id="PF00501">
    <property type="entry name" value="AMP-binding"/>
    <property type="match status" value="1"/>
</dbReference>
<keyword evidence="2 8" id="KW-0436">Ligase</keyword>
<protein>
    <recommendedName>
        <fullName evidence="5">Acyl-CoA synthetase</fullName>
    </recommendedName>
</protein>
<proteinExistence type="inferred from homology"/>
<sequence>MRPSREVTTLRQYSDSPGVSVPDPQTMPQAFQRQVADHPDTVALRSYDGAQSYTWAEFDAEVRRIAGGLAALGLRRGDVFASLLTNRPEFNLAEMAANHLGATTFSIYNTSAPDQINYLLAHSGARILITERQYLATLHESGADIDHLLVVEEGDLDRLAPAPDFDFDAAWNAVLPDDVLCMIYTSGTTGPPKGVEHTHSGVLAMAAAVTSAFPIESGDRVISYLPSAHAADRCVTYYFGVVYGAQLTTLNDLSKLPQTLADVRPTVFSAVPRVWEKLKAGVELQLAGNDQLRAGFDADVPQVIDAIRAKLGLDQVRWAMSGAAACPLGVFNFLRKLRIPVTDIWGMSEIGLATAAPPELAKPGTIGTLLPGYEARVLEDGELLIRAPFTMKGYRNDPVQTAEAKDADGWVHTGDVVTVDDEGYYTIVDRKKELIINAGGKNMSPSNIESAISTSSMLIDKVIAIGDGRPYNVALITLDGAAVPAFAEKFGIEPDPAVLAKDARVLAVVQQGVDEGNAKLARVEQIKKFAVLPTLWNEGGDELTPTGKLRRKPINAKYATEIEALYAE</sequence>
<keyword evidence="4" id="KW-0443">Lipid metabolism</keyword>
<evidence type="ECO:0000313" key="8">
    <source>
        <dbReference type="EMBL" id="QLY28879.1"/>
    </source>
</evidence>
<dbReference type="PROSITE" id="PS00455">
    <property type="entry name" value="AMP_BINDING"/>
    <property type="match status" value="1"/>
</dbReference>
<keyword evidence="9" id="KW-1185">Reference proteome</keyword>
<name>A0A7D6ZE98_9NOCA</name>
<keyword evidence="3" id="KW-0276">Fatty acid metabolism</keyword>
<accession>A0A7D6ZE98</accession>
<feature type="compositionally biased region" description="Polar residues" evidence="6">
    <location>
        <begin position="1"/>
        <end position="17"/>
    </location>
</feature>
<reference evidence="8 9" key="1">
    <citation type="submission" date="2020-07" db="EMBL/GenBank/DDBJ databases">
        <authorList>
            <person name="Zhuang K."/>
            <person name="Ran Y."/>
        </authorList>
    </citation>
    <scope>NUCLEOTIDE SEQUENCE [LARGE SCALE GENOMIC DNA]</scope>
    <source>
        <strain evidence="8 9">WCH-YHL-001</strain>
    </source>
</reference>
<dbReference type="Pfam" id="PF23562">
    <property type="entry name" value="AMP-binding_C_3"/>
    <property type="match status" value="1"/>
</dbReference>
<dbReference type="GO" id="GO:0004467">
    <property type="term" value="F:long-chain fatty acid-CoA ligase activity"/>
    <property type="evidence" value="ECO:0007669"/>
    <property type="project" value="TreeGrafter"/>
</dbReference>
<evidence type="ECO:0000256" key="6">
    <source>
        <dbReference type="SAM" id="MobiDB-lite"/>
    </source>
</evidence>
<evidence type="ECO:0000256" key="4">
    <source>
        <dbReference type="ARBA" id="ARBA00023098"/>
    </source>
</evidence>
<gene>
    <name evidence="8" type="ORF">H0264_26600</name>
</gene>
<feature type="domain" description="AMP-dependent synthetase/ligase" evidence="7">
    <location>
        <begin position="31"/>
        <end position="394"/>
    </location>
</feature>
<dbReference type="AlphaFoldDB" id="A0A7D6ZE98"/>
<evidence type="ECO:0000313" key="9">
    <source>
        <dbReference type="Proteomes" id="UP000515512"/>
    </source>
</evidence>
<dbReference type="InterPro" id="IPR042099">
    <property type="entry name" value="ANL_N_sf"/>
</dbReference>
<dbReference type="PANTHER" id="PTHR43272:SF32">
    <property type="entry name" value="AMP-DEPENDENT SYNTHETASE_LIGASE DOMAIN-CONTAINING PROTEIN"/>
    <property type="match status" value="1"/>
</dbReference>
<dbReference type="EMBL" id="CP059399">
    <property type="protein sequence ID" value="QLY28879.1"/>
    <property type="molecule type" value="Genomic_DNA"/>
</dbReference>
<dbReference type="KEGG" id="nhu:H0264_26600"/>
<organism evidence="8 9">
    <name type="scientific">Nocardia huaxiensis</name>
    <dbReference type="NCBI Taxonomy" id="2755382"/>
    <lineage>
        <taxon>Bacteria</taxon>
        <taxon>Bacillati</taxon>
        <taxon>Actinomycetota</taxon>
        <taxon>Actinomycetes</taxon>
        <taxon>Mycobacteriales</taxon>
        <taxon>Nocardiaceae</taxon>
        <taxon>Nocardia</taxon>
    </lineage>
</organism>
<dbReference type="SUPFAM" id="SSF56801">
    <property type="entry name" value="Acetyl-CoA synthetase-like"/>
    <property type="match status" value="1"/>
</dbReference>
<evidence type="ECO:0000256" key="2">
    <source>
        <dbReference type="ARBA" id="ARBA00022598"/>
    </source>
</evidence>
<comment type="similarity">
    <text evidence="1">Belongs to the ATP-dependent AMP-binding enzyme family.</text>
</comment>
<dbReference type="InterPro" id="IPR000873">
    <property type="entry name" value="AMP-dep_synth/lig_dom"/>
</dbReference>
<dbReference type="PANTHER" id="PTHR43272">
    <property type="entry name" value="LONG-CHAIN-FATTY-ACID--COA LIGASE"/>
    <property type="match status" value="1"/>
</dbReference>
<evidence type="ECO:0000256" key="3">
    <source>
        <dbReference type="ARBA" id="ARBA00022832"/>
    </source>
</evidence>
<evidence type="ECO:0000256" key="5">
    <source>
        <dbReference type="ARBA" id="ARBA00032875"/>
    </source>
</evidence>